<dbReference type="PANTHER" id="PTHR31001">
    <property type="entry name" value="UNCHARACTERIZED TRANSCRIPTIONAL REGULATORY PROTEIN"/>
    <property type="match status" value="1"/>
</dbReference>
<gene>
    <name evidence="5" type="ORF">K432DRAFT_442147</name>
</gene>
<dbReference type="GO" id="GO:0005634">
    <property type="term" value="C:nucleus"/>
    <property type="evidence" value="ECO:0007669"/>
    <property type="project" value="UniProtKB-SubCell"/>
</dbReference>
<dbReference type="CDD" id="cd00067">
    <property type="entry name" value="GAL4"/>
    <property type="match status" value="1"/>
</dbReference>
<dbReference type="CDD" id="cd12148">
    <property type="entry name" value="fungal_TF_MHR"/>
    <property type="match status" value="1"/>
</dbReference>
<keyword evidence="6" id="KW-1185">Reference proteome</keyword>
<name>A0A8E2JGP5_9PEZI</name>
<dbReference type="EMBL" id="KV744911">
    <property type="protein sequence ID" value="OCK81692.1"/>
    <property type="molecule type" value="Genomic_DNA"/>
</dbReference>
<evidence type="ECO:0000259" key="4">
    <source>
        <dbReference type="PROSITE" id="PS50048"/>
    </source>
</evidence>
<dbReference type="PROSITE" id="PS00463">
    <property type="entry name" value="ZN2_CY6_FUNGAL_1"/>
    <property type="match status" value="1"/>
</dbReference>
<comment type="subcellular location">
    <subcellularLocation>
        <location evidence="1">Nucleus</location>
    </subcellularLocation>
</comment>
<feature type="domain" description="Zn(2)-C6 fungal-type" evidence="4">
    <location>
        <begin position="7"/>
        <end position="38"/>
    </location>
</feature>
<evidence type="ECO:0000256" key="2">
    <source>
        <dbReference type="ARBA" id="ARBA00023242"/>
    </source>
</evidence>
<protein>
    <recommendedName>
        <fullName evidence="4">Zn(2)-C6 fungal-type domain-containing protein</fullName>
    </recommendedName>
</protein>
<proteinExistence type="predicted"/>
<evidence type="ECO:0000313" key="6">
    <source>
        <dbReference type="Proteomes" id="UP000250266"/>
    </source>
</evidence>
<evidence type="ECO:0000313" key="5">
    <source>
        <dbReference type="EMBL" id="OCK81692.1"/>
    </source>
</evidence>
<dbReference type="SMART" id="SM00066">
    <property type="entry name" value="GAL4"/>
    <property type="match status" value="1"/>
</dbReference>
<sequence length="740" mass="83423">MPKPRQTCTRCSLRRQKCDRKTPCSRCIQNNEAELCSREWPEDYDPRIHRMHPKATSTARRTSLNAANLLATPEYTADDPTNGTLRAPAQAQFVESGEHGNFDTSIRAGTTRRLTPSKANDLEPDKAPPRLEFITWGTSKLSDFEINVMQEAKGVGRGVTVNRNHGQGLEDPLSSAGPFSEPARAVELYHLQALLPTKQQVLQMVEYHERCLHWFQGCFHGPSFRHDLIKAYQSSTTLQLKDLDYRWSALLFSIIAASITCARDATVVSWGFSGADKARLSKKWYHATMSCLMLGEYSSKYHVHSIQAIVVSNLSAHLLGYSKAYAVHFSSAIAIAKGLGLHRLGPSVDQDIEESGPILSKSQRDSVISREVGRRLWSYLCTHDWICANSTGMYAINRRHFTSIKPNHYDDETMKLIGNHAPAITHYTNYLQSIASLMAEFHDSLLSADTSAQYNEVLRYDSKVRALEAEEMPKFFSLQTPTEPSWPEWIAWARRSSIVVHAHKVIVIHQSFLSKSFKSPRFAYTRWACTAASKTIVANVEEGCEGDGPMLWVEQAFVVAAGITLALDIFYRTESESEFWEHWTWINRAIHLLQKFPKSELAVHGTRLLVSLLKERSRKSEIRQDAVSSSPKDCPSPDRHLDLDPQAERPNKRPRHNSSSILQSVNGRDVRLSIPQTGQSSLSMRLDNIGQVHDGNVPILGKSSSHGDSMDLEEILHNFPPQVGWDSSSFFEDMLELDFM</sequence>
<evidence type="ECO:0000256" key="1">
    <source>
        <dbReference type="ARBA" id="ARBA00004123"/>
    </source>
</evidence>
<accession>A0A8E2JGP5</accession>
<dbReference type="InterPro" id="IPR001138">
    <property type="entry name" value="Zn2Cys6_DnaBD"/>
</dbReference>
<dbReference type="SUPFAM" id="SSF57701">
    <property type="entry name" value="Zn2/Cys6 DNA-binding domain"/>
    <property type="match status" value="1"/>
</dbReference>
<feature type="compositionally biased region" description="Basic and acidic residues" evidence="3">
    <location>
        <begin position="635"/>
        <end position="651"/>
    </location>
</feature>
<dbReference type="InterPro" id="IPR036864">
    <property type="entry name" value="Zn2-C6_fun-type_DNA-bd_sf"/>
</dbReference>
<organism evidence="5 6">
    <name type="scientific">Lepidopterella palustris CBS 459.81</name>
    <dbReference type="NCBI Taxonomy" id="1314670"/>
    <lineage>
        <taxon>Eukaryota</taxon>
        <taxon>Fungi</taxon>
        <taxon>Dikarya</taxon>
        <taxon>Ascomycota</taxon>
        <taxon>Pezizomycotina</taxon>
        <taxon>Dothideomycetes</taxon>
        <taxon>Pleosporomycetidae</taxon>
        <taxon>Mytilinidiales</taxon>
        <taxon>Argynnaceae</taxon>
        <taxon>Lepidopterella</taxon>
    </lineage>
</organism>
<dbReference type="OrthoDB" id="410267at2759"/>
<dbReference type="InterPro" id="IPR050613">
    <property type="entry name" value="Sec_Metabolite_Reg"/>
</dbReference>
<keyword evidence="2" id="KW-0539">Nucleus</keyword>
<dbReference type="PANTHER" id="PTHR31001:SF89">
    <property type="entry name" value="ZN(2)-C6 FUNGAL-TYPE DOMAIN-CONTAINING PROTEIN"/>
    <property type="match status" value="1"/>
</dbReference>
<dbReference type="GO" id="GO:0000981">
    <property type="term" value="F:DNA-binding transcription factor activity, RNA polymerase II-specific"/>
    <property type="evidence" value="ECO:0007669"/>
    <property type="project" value="InterPro"/>
</dbReference>
<reference evidence="5 6" key="1">
    <citation type="journal article" date="2016" name="Nat. Commun.">
        <title>Ectomycorrhizal ecology is imprinted in the genome of the dominant symbiotic fungus Cenococcum geophilum.</title>
        <authorList>
            <consortium name="DOE Joint Genome Institute"/>
            <person name="Peter M."/>
            <person name="Kohler A."/>
            <person name="Ohm R.A."/>
            <person name="Kuo A."/>
            <person name="Krutzmann J."/>
            <person name="Morin E."/>
            <person name="Arend M."/>
            <person name="Barry K.W."/>
            <person name="Binder M."/>
            <person name="Choi C."/>
            <person name="Clum A."/>
            <person name="Copeland A."/>
            <person name="Grisel N."/>
            <person name="Haridas S."/>
            <person name="Kipfer T."/>
            <person name="LaButti K."/>
            <person name="Lindquist E."/>
            <person name="Lipzen A."/>
            <person name="Maire R."/>
            <person name="Meier B."/>
            <person name="Mihaltcheva S."/>
            <person name="Molinier V."/>
            <person name="Murat C."/>
            <person name="Poggeler S."/>
            <person name="Quandt C.A."/>
            <person name="Sperisen C."/>
            <person name="Tritt A."/>
            <person name="Tisserant E."/>
            <person name="Crous P.W."/>
            <person name="Henrissat B."/>
            <person name="Nehls U."/>
            <person name="Egli S."/>
            <person name="Spatafora J.W."/>
            <person name="Grigoriev I.V."/>
            <person name="Martin F.M."/>
        </authorList>
    </citation>
    <scope>NUCLEOTIDE SEQUENCE [LARGE SCALE GENOMIC DNA]</scope>
    <source>
        <strain evidence="5 6">CBS 459.81</strain>
    </source>
</reference>
<dbReference type="GO" id="GO:0008270">
    <property type="term" value="F:zinc ion binding"/>
    <property type="evidence" value="ECO:0007669"/>
    <property type="project" value="InterPro"/>
</dbReference>
<dbReference type="AlphaFoldDB" id="A0A8E2JGP5"/>
<evidence type="ECO:0000256" key="3">
    <source>
        <dbReference type="SAM" id="MobiDB-lite"/>
    </source>
</evidence>
<dbReference type="Proteomes" id="UP000250266">
    <property type="component" value="Unassembled WGS sequence"/>
</dbReference>
<dbReference type="Pfam" id="PF00172">
    <property type="entry name" value="Zn_clus"/>
    <property type="match status" value="1"/>
</dbReference>
<dbReference type="PROSITE" id="PS50048">
    <property type="entry name" value="ZN2_CY6_FUNGAL_2"/>
    <property type="match status" value="1"/>
</dbReference>
<feature type="region of interest" description="Disordered" evidence="3">
    <location>
        <begin position="621"/>
        <end position="662"/>
    </location>
</feature>